<reference evidence="1 2" key="1">
    <citation type="submission" date="2017-09" db="EMBL/GenBank/DDBJ databases">
        <title>Large-scale bioinformatics analysis of Bacillus genomes uncovers conserved roles of natural products in bacterial physiology.</title>
        <authorList>
            <consortium name="Agbiome Team Llc"/>
            <person name="Bleich R.M."/>
            <person name="Grubbs K.J."/>
            <person name="Santa Maria K.C."/>
            <person name="Allen S.E."/>
            <person name="Farag S."/>
            <person name="Shank E.A."/>
            <person name="Bowers A."/>
        </authorList>
    </citation>
    <scope>NUCLEOTIDE SEQUENCE [LARGE SCALE GENOMIC DNA]</scope>
    <source>
        <strain evidence="1 2">AFS083741</strain>
    </source>
</reference>
<dbReference type="AlphaFoldDB" id="A0A9X6X1L7"/>
<comment type="caution">
    <text evidence="1">The sequence shown here is derived from an EMBL/GenBank/DDBJ whole genome shotgun (WGS) entry which is preliminary data.</text>
</comment>
<dbReference type="RefSeq" id="WP_098583394.1">
    <property type="nucleotide sequence ID" value="NZ_NUWJ01000107.1"/>
</dbReference>
<protein>
    <submittedName>
        <fullName evidence="1">Uncharacterized protein</fullName>
    </submittedName>
</protein>
<gene>
    <name evidence="1" type="ORF">COI98_12585</name>
</gene>
<organism evidence="1 2">
    <name type="scientific">Bacillus cereus</name>
    <dbReference type="NCBI Taxonomy" id="1396"/>
    <lineage>
        <taxon>Bacteria</taxon>
        <taxon>Bacillati</taxon>
        <taxon>Bacillota</taxon>
        <taxon>Bacilli</taxon>
        <taxon>Bacillales</taxon>
        <taxon>Bacillaceae</taxon>
        <taxon>Bacillus</taxon>
        <taxon>Bacillus cereus group</taxon>
    </lineage>
</organism>
<name>A0A9X6X1L7_BACCE</name>
<dbReference type="SUPFAM" id="SSF56973">
    <property type="entry name" value="Aerolisin/ETX pore-forming domain"/>
    <property type="match status" value="1"/>
</dbReference>
<evidence type="ECO:0000313" key="1">
    <source>
        <dbReference type="EMBL" id="PFK18502.1"/>
    </source>
</evidence>
<proteinExistence type="predicted"/>
<accession>A0A9X6X1L7</accession>
<evidence type="ECO:0000313" key="2">
    <source>
        <dbReference type="Proteomes" id="UP000224413"/>
    </source>
</evidence>
<sequence length="267" mass="30467">MCANIVDIIDVFTRYANTWSEQRGGGNSRVSLILPGFEQLAFSSFTHNTKYHPPTEQMIPDAKLDSHTYTNEGTEPIHFNIELSGELQKLVELKVTEGVSEAGKRLLDIDLSSEQPPFLSTVHLPNGGDILSISHTQPWEVKHPYTIEPGYKLKATLMVKQKKTHRLFEVKRALSRYIGIYTSKPIGQHQLSLHHVSRIFKNHPIPNVEVNGRNVTATDKGTIQYQYGFEPYIHIQKQRINNPRVTEDFNIYNPQTSPPHVVYNQQL</sequence>
<dbReference type="EMBL" id="NUWJ01000107">
    <property type="protein sequence ID" value="PFK18502.1"/>
    <property type="molecule type" value="Genomic_DNA"/>
</dbReference>
<dbReference type="Proteomes" id="UP000224413">
    <property type="component" value="Unassembled WGS sequence"/>
</dbReference>